<evidence type="ECO:0000259" key="2">
    <source>
        <dbReference type="Pfam" id="PF13808"/>
    </source>
</evidence>
<sequence>MDFVEVFAEIPDPRDFTSQYPLTEILFIALAAVLCGAGNCTEMVLFAKARVDLLRQFIPLERGVPSHDTFSRVLRTLDPHAFNAAFMRFMAAFGEQARLDQPCGQVAVDGKSLKRAYEKGCAHIPPMMVSVFACDTFMSLAQTMADKGNEADAAIAALELLSLKGCTVTADALHCHRRMTKAVRDGGGDYVISIKGNQSKLVAEANAALDAAAAHRSTRFHQTEDQAHGRHEVRRAFVIPFFQTPSKNALVDLVAVARVERWRTIGDKTTHQVRCYALSRKMPAEELLKTVRRHWSIENHLHWQLDVLLAEDMARNRKQNGPAILAILRRLALNVLRAEPQKIPLNHKRLMARWNDQELLRLITHVQ</sequence>
<dbReference type="InterPro" id="IPR002559">
    <property type="entry name" value="Transposase_11"/>
</dbReference>
<dbReference type="GO" id="GO:0006313">
    <property type="term" value="P:DNA transposition"/>
    <property type="evidence" value="ECO:0007669"/>
    <property type="project" value="InterPro"/>
</dbReference>
<feature type="domain" description="H repeat-associated protein N-terminal" evidence="2">
    <location>
        <begin position="5"/>
        <end position="90"/>
    </location>
</feature>
<dbReference type="KEGG" id="sphi:TS85_09100"/>
<accession>A0A7U4J7Z4</accession>
<dbReference type="Pfam" id="PF01609">
    <property type="entry name" value="DDE_Tnp_1"/>
    <property type="match status" value="1"/>
</dbReference>
<keyword evidence="4" id="KW-1185">Reference proteome</keyword>
<gene>
    <name evidence="3" type="ORF">TS85_09100</name>
</gene>
<dbReference type="InterPro" id="IPR051698">
    <property type="entry name" value="Transposase_11-like"/>
</dbReference>
<dbReference type="RefSeq" id="WP_044331753.1">
    <property type="nucleotide sequence ID" value="NZ_CP010836.1"/>
</dbReference>
<dbReference type="AlphaFoldDB" id="A0A7U4J7Z4"/>
<dbReference type="GO" id="GO:0004803">
    <property type="term" value="F:transposase activity"/>
    <property type="evidence" value="ECO:0007669"/>
    <property type="project" value="InterPro"/>
</dbReference>
<dbReference type="Proteomes" id="UP000032300">
    <property type="component" value="Chromosome"/>
</dbReference>
<protein>
    <recommendedName>
        <fullName evidence="5">ISAs1 family transposase</fullName>
    </recommendedName>
</protein>
<dbReference type="PANTHER" id="PTHR30298:SF0">
    <property type="entry name" value="PROTEIN YBFL-RELATED"/>
    <property type="match status" value="1"/>
</dbReference>
<name>A0A7U4J7Z4_9SPHN</name>
<reference evidence="3 4" key="1">
    <citation type="journal article" date="2015" name="Int. J. Syst. Evol. Microbiol.">
        <title>Sphingomonas hengshuiensis sp. nov., isolated from lake wetland.</title>
        <authorList>
            <person name="Wei S."/>
            <person name="Wang T."/>
            <person name="Liu H."/>
            <person name="Zhang C."/>
            <person name="Guo J."/>
            <person name="Wang Q."/>
            <person name="Liang K."/>
            <person name="Zhang Z."/>
        </authorList>
    </citation>
    <scope>NUCLEOTIDE SEQUENCE [LARGE SCALE GENOMIC DNA]</scope>
    <source>
        <strain evidence="3 4">WHSC-8</strain>
    </source>
</reference>
<evidence type="ECO:0000259" key="1">
    <source>
        <dbReference type="Pfam" id="PF01609"/>
    </source>
</evidence>
<dbReference type="InterPro" id="IPR032806">
    <property type="entry name" value="YbfD_N"/>
</dbReference>
<dbReference type="GO" id="GO:0003677">
    <property type="term" value="F:DNA binding"/>
    <property type="evidence" value="ECO:0007669"/>
    <property type="project" value="InterPro"/>
</dbReference>
<organism evidence="3 4">
    <name type="scientific">Sphingomonas hengshuiensis</name>
    <dbReference type="NCBI Taxonomy" id="1609977"/>
    <lineage>
        <taxon>Bacteria</taxon>
        <taxon>Pseudomonadati</taxon>
        <taxon>Pseudomonadota</taxon>
        <taxon>Alphaproteobacteria</taxon>
        <taxon>Sphingomonadales</taxon>
        <taxon>Sphingomonadaceae</taxon>
        <taxon>Sphingomonas</taxon>
    </lineage>
</organism>
<evidence type="ECO:0000313" key="3">
    <source>
        <dbReference type="EMBL" id="AJP71911.1"/>
    </source>
</evidence>
<feature type="domain" description="Transposase IS4-like" evidence="1">
    <location>
        <begin position="106"/>
        <end position="334"/>
    </location>
</feature>
<evidence type="ECO:0000313" key="4">
    <source>
        <dbReference type="Proteomes" id="UP000032300"/>
    </source>
</evidence>
<dbReference type="InterPro" id="IPR047647">
    <property type="entry name" value="ISAs1_transpos"/>
</dbReference>
<proteinExistence type="predicted"/>
<dbReference type="Pfam" id="PF13808">
    <property type="entry name" value="DDE_Tnp_1_assoc"/>
    <property type="match status" value="1"/>
</dbReference>
<dbReference type="NCBIfam" id="NF033564">
    <property type="entry name" value="transpos_ISAs1"/>
    <property type="match status" value="1"/>
</dbReference>
<evidence type="ECO:0008006" key="5">
    <source>
        <dbReference type="Google" id="ProtNLM"/>
    </source>
</evidence>
<dbReference type="EMBL" id="CP010836">
    <property type="protein sequence ID" value="AJP71911.1"/>
    <property type="molecule type" value="Genomic_DNA"/>
</dbReference>
<dbReference type="PANTHER" id="PTHR30298">
    <property type="entry name" value="H REPEAT-ASSOCIATED PREDICTED TRANSPOSASE"/>
    <property type="match status" value="1"/>
</dbReference>
<reference evidence="3 4" key="2">
    <citation type="submission" date="2015-02" db="EMBL/GenBank/DDBJ databases">
        <title>The complete genome of Sphingomonas hengshuiensis sp. WHSC-8 isolated from soil of Hengshui Lake.</title>
        <authorList>
            <person name="Wei S."/>
            <person name="Guo J."/>
            <person name="Su C."/>
            <person name="Wu R."/>
            <person name="Zhang Z."/>
            <person name="Liang K."/>
            <person name="Li H."/>
            <person name="Wang T."/>
            <person name="Liu H."/>
            <person name="Zhang C."/>
            <person name="Li Z."/>
            <person name="Wang Q."/>
            <person name="Meng J."/>
        </authorList>
    </citation>
    <scope>NUCLEOTIDE SEQUENCE [LARGE SCALE GENOMIC DNA]</scope>
    <source>
        <strain evidence="3 4">WHSC-8</strain>
    </source>
</reference>
<dbReference type="OrthoDB" id="8001376at2"/>